<dbReference type="GO" id="GO:0055085">
    <property type="term" value="P:transmembrane transport"/>
    <property type="evidence" value="ECO:0007669"/>
    <property type="project" value="UniProtKB-ARBA"/>
</dbReference>
<name>A0A8X8GBK0_ACIGI</name>
<gene>
    <name evidence="6" type="ORF">KW868_01350</name>
</gene>
<feature type="domain" description="ABC transporter" evidence="5">
    <location>
        <begin position="318"/>
        <end position="567"/>
    </location>
</feature>
<evidence type="ECO:0000256" key="1">
    <source>
        <dbReference type="ARBA" id="ARBA00005417"/>
    </source>
</evidence>
<evidence type="ECO:0000313" key="7">
    <source>
        <dbReference type="Proteomes" id="UP000887320"/>
    </source>
</evidence>
<keyword evidence="3" id="KW-0547">Nucleotide-binding</keyword>
<sequence>MSEQQATPPVLLSVENLSVSFKGENKQFIETVKGISFQIPANTTVALVGESGSGKSVTSLATMGLLPKGQSRIAENSKIIFEGKDLLSLSSKQMRAMCGKDIAMIFQEPMSSLNPVFTVGDQIAEIMRIHLNMGRKQARQRTLELLTEVGIPSPESKIDAYPSQLSGGQQQRVMIAMAIACEPKLLIADEPTTALDVTIQKQILDLLEALRKRRQMSMLFITHDLALVSEIADEVIVMRHGEIREQGLAKAVLEQPQDAYTKALLLCRPQLSHRPYRLPVISDFMQAQDAPVTEVVSLPEVDFAERKRGLVGGEEIILDVRDLKKSFFSRKGLFGKDEFQAVKGASFQLAKGKTLGLVGESGSGKTTIGLLLMRLQQASGGQALFQGKDILAMSEKEFAQYQRKIQIIFQNPYASLNPRFTVGQILMEPMQVHKIGANDNERKKMALELLERVSLPVQAFDRYPHEFSGGQRQRIAIARCLTLKPEILICDESVSALDVSVQAQVINLLQDLQDEFGLSYIFISHDLSVVKYISDQIMVMNHGDIVEIANSDELYQSPQHDYTKRLLSSIPQGTRQVI</sequence>
<evidence type="ECO:0000256" key="3">
    <source>
        <dbReference type="ARBA" id="ARBA00022741"/>
    </source>
</evidence>
<organism evidence="6 7">
    <name type="scientific">Acinetobacter guillouiae</name>
    <name type="common">Acinetobacter genomosp. 11</name>
    <dbReference type="NCBI Taxonomy" id="106649"/>
    <lineage>
        <taxon>Bacteria</taxon>
        <taxon>Pseudomonadati</taxon>
        <taxon>Pseudomonadota</taxon>
        <taxon>Gammaproteobacteria</taxon>
        <taxon>Moraxellales</taxon>
        <taxon>Moraxellaceae</taxon>
        <taxon>Acinetobacter</taxon>
    </lineage>
</organism>
<dbReference type="NCBIfam" id="NF007739">
    <property type="entry name" value="PRK10419.1"/>
    <property type="match status" value="2"/>
</dbReference>
<dbReference type="InterPro" id="IPR027417">
    <property type="entry name" value="P-loop_NTPase"/>
</dbReference>
<dbReference type="FunFam" id="3.40.50.300:FF:000016">
    <property type="entry name" value="Oligopeptide ABC transporter ATP-binding component"/>
    <property type="match status" value="2"/>
</dbReference>
<evidence type="ECO:0000259" key="5">
    <source>
        <dbReference type="PROSITE" id="PS50893"/>
    </source>
</evidence>
<evidence type="ECO:0000256" key="4">
    <source>
        <dbReference type="ARBA" id="ARBA00022840"/>
    </source>
</evidence>
<dbReference type="InterPro" id="IPR017871">
    <property type="entry name" value="ABC_transporter-like_CS"/>
</dbReference>
<proteinExistence type="inferred from homology"/>
<dbReference type="PANTHER" id="PTHR43776:SF7">
    <property type="entry name" value="D,D-DIPEPTIDE TRANSPORT ATP-BINDING PROTEIN DDPF-RELATED"/>
    <property type="match status" value="1"/>
</dbReference>
<feature type="domain" description="ABC transporter" evidence="5">
    <location>
        <begin position="12"/>
        <end position="265"/>
    </location>
</feature>
<dbReference type="PROSITE" id="PS50893">
    <property type="entry name" value="ABC_TRANSPORTER_2"/>
    <property type="match status" value="2"/>
</dbReference>
<dbReference type="PROSITE" id="PS00211">
    <property type="entry name" value="ABC_TRANSPORTER_1"/>
    <property type="match status" value="2"/>
</dbReference>
<evidence type="ECO:0000313" key="6">
    <source>
        <dbReference type="EMBL" id="MCF0263123.1"/>
    </source>
</evidence>
<dbReference type="GO" id="GO:0015833">
    <property type="term" value="P:peptide transport"/>
    <property type="evidence" value="ECO:0007669"/>
    <property type="project" value="InterPro"/>
</dbReference>
<dbReference type="PANTHER" id="PTHR43776">
    <property type="entry name" value="TRANSPORT ATP-BINDING PROTEIN"/>
    <property type="match status" value="1"/>
</dbReference>
<dbReference type="SUPFAM" id="SSF52540">
    <property type="entry name" value="P-loop containing nucleoside triphosphate hydrolases"/>
    <property type="match status" value="2"/>
</dbReference>
<comment type="caution">
    <text evidence="6">The sequence shown here is derived from an EMBL/GenBank/DDBJ whole genome shotgun (WGS) entry which is preliminary data.</text>
</comment>
<dbReference type="SMART" id="SM00382">
    <property type="entry name" value="AAA"/>
    <property type="match status" value="2"/>
</dbReference>
<accession>A0A8X8GBK0</accession>
<dbReference type="GO" id="GO:0005524">
    <property type="term" value="F:ATP binding"/>
    <property type="evidence" value="ECO:0007669"/>
    <property type="project" value="UniProtKB-KW"/>
</dbReference>
<dbReference type="AlphaFoldDB" id="A0A8X8GBK0"/>
<dbReference type="InterPro" id="IPR003593">
    <property type="entry name" value="AAA+_ATPase"/>
</dbReference>
<dbReference type="EMBL" id="JAHWXT010000001">
    <property type="protein sequence ID" value="MCF0263123.1"/>
    <property type="molecule type" value="Genomic_DNA"/>
</dbReference>
<dbReference type="Pfam" id="PF00005">
    <property type="entry name" value="ABC_tran"/>
    <property type="match status" value="2"/>
</dbReference>
<reference evidence="6" key="1">
    <citation type="submission" date="2021-07" db="EMBL/GenBank/DDBJ databases">
        <authorList>
            <person name="Fernandez M."/>
            <person name="Pereira P."/>
            <person name="Torres Tejerizo G.A."/>
            <person name="Gonzalez P."/>
            <person name="Agostini E."/>
        </authorList>
    </citation>
    <scope>NUCLEOTIDE SEQUENCE</scope>
    <source>
        <strain evidence="6">SFC 500-1A</strain>
    </source>
</reference>
<comment type="similarity">
    <text evidence="1">Belongs to the ABC transporter superfamily.</text>
</comment>
<dbReference type="InterPro" id="IPR003439">
    <property type="entry name" value="ABC_transporter-like_ATP-bd"/>
</dbReference>
<dbReference type="Pfam" id="PF08352">
    <property type="entry name" value="oligo_HPY"/>
    <property type="match status" value="1"/>
</dbReference>
<evidence type="ECO:0000256" key="2">
    <source>
        <dbReference type="ARBA" id="ARBA00022448"/>
    </source>
</evidence>
<dbReference type="RefSeq" id="WP_234622514.1">
    <property type="nucleotide sequence ID" value="NZ_JAHWXT010000001.1"/>
</dbReference>
<keyword evidence="2" id="KW-0813">Transport</keyword>
<protein>
    <submittedName>
        <fullName evidence="6">ABC transporter ATP-binding protein</fullName>
    </submittedName>
</protein>
<dbReference type="InterPro" id="IPR050319">
    <property type="entry name" value="ABC_transp_ATP-bind"/>
</dbReference>
<dbReference type="NCBIfam" id="NF008453">
    <property type="entry name" value="PRK11308.1"/>
    <property type="match status" value="2"/>
</dbReference>
<dbReference type="Proteomes" id="UP000887320">
    <property type="component" value="Unassembled WGS sequence"/>
</dbReference>
<dbReference type="CDD" id="cd03257">
    <property type="entry name" value="ABC_NikE_OppD_transporters"/>
    <property type="match status" value="2"/>
</dbReference>
<keyword evidence="4 6" id="KW-0067">ATP-binding</keyword>
<dbReference type="Gene3D" id="3.40.50.300">
    <property type="entry name" value="P-loop containing nucleotide triphosphate hydrolases"/>
    <property type="match status" value="2"/>
</dbReference>
<dbReference type="InterPro" id="IPR013563">
    <property type="entry name" value="Oligopep_ABC_C"/>
</dbReference>
<dbReference type="GO" id="GO:0016887">
    <property type="term" value="F:ATP hydrolysis activity"/>
    <property type="evidence" value="ECO:0007669"/>
    <property type="project" value="InterPro"/>
</dbReference>